<evidence type="ECO:0000256" key="8">
    <source>
        <dbReference type="ARBA" id="ARBA00023136"/>
    </source>
</evidence>
<feature type="domain" description="Sphingolipid delta4-desaturase N-terminal" evidence="10">
    <location>
        <begin position="1"/>
        <end position="42"/>
    </location>
</feature>
<keyword evidence="7" id="KW-0443">Lipid metabolism</keyword>
<evidence type="ECO:0000256" key="3">
    <source>
        <dbReference type="ARBA" id="ARBA00012021"/>
    </source>
</evidence>
<comment type="subcellular location">
    <subcellularLocation>
        <location evidence="1">Membrane</location>
        <topology evidence="1">Multi-pass membrane protein</topology>
    </subcellularLocation>
</comment>
<proteinExistence type="inferred from homology"/>
<feature type="transmembrane region" description="Helical" evidence="9">
    <location>
        <begin position="207"/>
        <end position="228"/>
    </location>
</feature>
<reference evidence="11" key="1">
    <citation type="journal article" date="2020" name="Nature">
        <title>Giant virus diversity and host interactions through global metagenomics.</title>
        <authorList>
            <person name="Schulz F."/>
            <person name="Roux S."/>
            <person name="Paez-Espino D."/>
            <person name="Jungbluth S."/>
            <person name="Walsh D.A."/>
            <person name="Denef V.J."/>
            <person name="McMahon K.D."/>
            <person name="Konstantinidis K.T."/>
            <person name="Eloe-Fadrosh E.A."/>
            <person name="Kyrpides N.C."/>
            <person name="Woyke T."/>
        </authorList>
    </citation>
    <scope>NUCLEOTIDE SEQUENCE</scope>
    <source>
        <strain evidence="11">GVMAG-S-1016704-121</strain>
    </source>
</reference>
<evidence type="ECO:0000256" key="4">
    <source>
        <dbReference type="ARBA" id="ARBA00022692"/>
    </source>
</evidence>
<keyword evidence="5 9" id="KW-1133">Transmembrane helix</keyword>
<evidence type="ECO:0000256" key="5">
    <source>
        <dbReference type="ARBA" id="ARBA00022989"/>
    </source>
</evidence>
<dbReference type="PIRSF" id="PIRSF017228">
    <property type="entry name" value="Sphnglp_dlt4_des"/>
    <property type="match status" value="1"/>
</dbReference>
<sequence length="320" mass="37514">MSRSDYIWVNEDKVADWHAERKQKILKDHPEVKTLMGIEPITKYLAVLMTASQLVTAIYSVNLSWFMYLLSAYFVGATLMQTSFLFTHEITHNTVFKSVLYNRIFAYVIQTPAIVAYHESFRFYHTSHHLELTREGGDPDIPSVMEAKFTRQGVLAKMIWLQTNLITYLLRPMFVKNMPFSWYLLANWTVQTTFNIGFFMMYGIAPFLYLMLSAFLAGGIHPLAAHFITEHYNFPGMPEDQETSSYYGPFNMFIWNAGYHVEHHDFKSIPWTRLPDLRKMAPEYYDSLYQFDSYVSTIYSFITDARINGFCRVRRVAKVE</sequence>
<dbReference type="InterPro" id="IPR005804">
    <property type="entry name" value="FA_desaturase_dom"/>
</dbReference>
<comment type="similarity">
    <text evidence="2">Belongs to the fatty acid desaturase type 1 family. DEGS subfamily.</text>
</comment>
<organism evidence="11">
    <name type="scientific">viral metagenome</name>
    <dbReference type="NCBI Taxonomy" id="1070528"/>
    <lineage>
        <taxon>unclassified sequences</taxon>
        <taxon>metagenomes</taxon>
        <taxon>organismal metagenomes</taxon>
    </lineage>
</organism>
<keyword evidence="8 9" id="KW-0472">Membrane</keyword>
<dbReference type="SMART" id="SM01269">
    <property type="entry name" value="Lipid_DES"/>
    <property type="match status" value="1"/>
</dbReference>
<evidence type="ECO:0000256" key="9">
    <source>
        <dbReference type="SAM" id="Phobius"/>
    </source>
</evidence>
<feature type="transmembrane region" description="Helical" evidence="9">
    <location>
        <begin position="154"/>
        <end position="170"/>
    </location>
</feature>
<evidence type="ECO:0000256" key="1">
    <source>
        <dbReference type="ARBA" id="ARBA00004141"/>
    </source>
</evidence>
<dbReference type="EC" id="1.14.19.17" evidence="3"/>
<dbReference type="Pfam" id="PF00487">
    <property type="entry name" value="FA_desaturase"/>
    <property type="match status" value="1"/>
</dbReference>
<dbReference type="InterPro" id="IPR011388">
    <property type="entry name" value="DES1/DES2"/>
</dbReference>
<evidence type="ECO:0000256" key="6">
    <source>
        <dbReference type="ARBA" id="ARBA00023002"/>
    </source>
</evidence>
<dbReference type="EMBL" id="MN740560">
    <property type="protein sequence ID" value="QHU33682.1"/>
    <property type="molecule type" value="Genomic_DNA"/>
</dbReference>
<evidence type="ECO:0000259" key="10">
    <source>
        <dbReference type="SMART" id="SM01269"/>
    </source>
</evidence>
<dbReference type="GO" id="GO:0042284">
    <property type="term" value="F:sphingolipid delta-4 desaturase activity"/>
    <property type="evidence" value="ECO:0007669"/>
    <property type="project" value="UniProtKB-EC"/>
</dbReference>
<evidence type="ECO:0000313" key="11">
    <source>
        <dbReference type="EMBL" id="QHU33682.1"/>
    </source>
</evidence>
<dbReference type="Pfam" id="PF08557">
    <property type="entry name" value="Lipid_DES"/>
    <property type="match status" value="1"/>
</dbReference>
<dbReference type="InterPro" id="IPR013866">
    <property type="entry name" value="Sphingolipid_d4-desaturase_N"/>
</dbReference>
<keyword evidence="4 9" id="KW-0812">Transmembrane</keyword>
<dbReference type="PANTHER" id="PTHR12879">
    <property type="entry name" value="SPHINGOLIPID DELTA 4 DESATURASE/C-4 HYDROXYLASE PROTEIN DES2"/>
    <property type="match status" value="1"/>
</dbReference>
<feature type="transmembrane region" description="Helical" evidence="9">
    <location>
        <begin position="99"/>
        <end position="117"/>
    </location>
</feature>
<evidence type="ECO:0000256" key="2">
    <source>
        <dbReference type="ARBA" id="ARBA00006146"/>
    </source>
</evidence>
<keyword evidence="6" id="KW-0560">Oxidoreductase</keyword>
<evidence type="ECO:0000256" key="7">
    <source>
        <dbReference type="ARBA" id="ARBA00023098"/>
    </source>
</evidence>
<name>A0A6C0LWS7_9ZZZZ</name>
<dbReference type="GO" id="GO:0016020">
    <property type="term" value="C:membrane"/>
    <property type="evidence" value="ECO:0007669"/>
    <property type="project" value="UniProtKB-SubCell"/>
</dbReference>
<dbReference type="GO" id="GO:0046513">
    <property type="term" value="P:ceramide biosynthetic process"/>
    <property type="evidence" value="ECO:0007669"/>
    <property type="project" value="TreeGrafter"/>
</dbReference>
<accession>A0A6C0LWS7</accession>
<dbReference type="AlphaFoldDB" id="A0A6C0LWS7"/>
<protein>
    <recommendedName>
        <fullName evidence="3">sphingolipid 4-desaturase</fullName>
        <ecNumber evidence="3">1.14.19.17</ecNumber>
    </recommendedName>
</protein>
<feature type="transmembrane region" description="Helical" evidence="9">
    <location>
        <begin position="41"/>
        <end position="59"/>
    </location>
</feature>
<feature type="transmembrane region" description="Helical" evidence="9">
    <location>
        <begin position="65"/>
        <end position="87"/>
    </location>
</feature>
<dbReference type="PANTHER" id="PTHR12879:SF8">
    <property type="entry name" value="SPHINGOLIPID DELTA(4)-DESATURASE DES1"/>
    <property type="match status" value="1"/>
</dbReference>